<sequence>MTESIEFPANEYQIELPSFGSAFVDSSPHSVRDHLNQAGTHSAVPVSHASIIWHTKNEPEDSYESSVSPNQNSIPKDEIDDAPDSPERSSGRRSKGHKKPRKPRTIYSSYQLNELVRRFQKTQYLALPERAELAATLGLTQTQVKIWFQNRRSKFKKQVKHMNIPIDQKQSTMFQPLGREYEASEYYSNVPGFVYWTPEQYQHGTNNSGYYHPVSQWDESHQVDCTPTIYSMPEQPISESLEQCLQPHVQHAAISQVPPAHPITLPIPSSQDHH</sequence>
<evidence type="ECO:0000313" key="12">
    <source>
        <dbReference type="Proteomes" id="UP000001307"/>
    </source>
</evidence>
<name>Q5QFC5_OIKDI</name>
<dbReference type="SMART" id="SM00389">
    <property type="entry name" value="HOX"/>
    <property type="match status" value="1"/>
</dbReference>
<dbReference type="PRINTS" id="PR00024">
    <property type="entry name" value="HOMEOBOX"/>
</dbReference>
<evidence type="ECO:0000256" key="6">
    <source>
        <dbReference type="RuleBase" id="RU000682"/>
    </source>
</evidence>
<evidence type="ECO:0000313" key="10">
    <source>
        <dbReference type="EMBL" id="AAW24003.1"/>
    </source>
</evidence>
<reference evidence="11" key="3">
    <citation type="journal article" date="2010" name="Science">
        <title>Plasticity of animal genome architecture unmasked by rapid evolution of a pelagic tunicate.</title>
        <authorList>
            <person name="Denoeud F."/>
            <person name="Henriet S."/>
            <person name="Mungpakdee S."/>
            <person name="Aury J.M."/>
            <person name="Da Silva C."/>
            <person name="Brinkmann H."/>
            <person name="Mikhaleva J."/>
            <person name="Olsen L.C."/>
            <person name="Jubin C."/>
            <person name="Canestro C."/>
            <person name="Bouquet J.M."/>
            <person name="Danks G."/>
            <person name="Poulain J."/>
            <person name="Campsteijn C."/>
            <person name="Adamski M."/>
            <person name="Cross I."/>
            <person name="Yadetie F."/>
            <person name="Muffato M."/>
            <person name="Louis A."/>
            <person name="Butcher S."/>
            <person name="Tsagkogeorga G."/>
            <person name="Konrad A."/>
            <person name="Singh S."/>
            <person name="Jensen M.F."/>
            <person name="Cong E.H."/>
            <person name="Eikeseth-Otteraa H."/>
            <person name="Noel B."/>
            <person name="Anthouard V."/>
            <person name="Porcel B.M."/>
            <person name="Kachouri-Lafond R."/>
            <person name="Nishino A."/>
            <person name="Ugolini M."/>
            <person name="Chourrout P."/>
            <person name="Nishida H."/>
            <person name="Aasland R."/>
            <person name="Huzurbazar S."/>
            <person name="Westhof E."/>
            <person name="Delsuc F."/>
            <person name="Lehrach H."/>
            <person name="Reinhardt R."/>
            <person name="Weissenbach J."/>
            <person name="Roy S.W."/>
            <person name="Artiguenave F."/>
            <person name="Postlethwait J.H."/>
            <person name="Manak J.R."/>
            <person name="Thompson E.M."/>
            <person name="Jaillon O."/>
            <person name="Du Pasquier L."/>
            <person name="Boudinot P."/>
            <person name="Liberles D.A."/>
            <person name="Volff J.N."/>
            <person name="Philippe H."/>
            <person name="Lenhard B."/>
            <person name="Roest Crollius H."/>
            <person name="Wincker P."/>
            <person name="Chourrout D."/>
        </authorList>
    </citation>
    <scope>NUCLEOTIDE SEQUENCE [LARGE SCALE GENOMIC DNA]</scope>
</reference>
<proteinExistence type="inferred from homology"/>
<evidence type="ECO:0000256" key="1">
    <source>
        <dbReference type="ARBA" id="ARBA00007916"/>
    </source>
</evidence>
<evidence type="ECO:0000256" key="5">
    <source>
        <dbReference type="PROSITE-ProRule" id="PRU00108"/>
    </source>
</evidence>
<dbReference type="SUPFAM" id="SSF46689">
    <property type="entry name" value="Homeodomain-like"/>
    <property type="match status" value="1"/>
</dbReference>
<dbReference type="InterPro" id="IPR000047">
    <property type="entry name" value="HTH_motif"/>
</dbReference>
<dbReference type="Gene3D" id="1.10.10.60">
    <property type="entry name" value="Homeodomain-like"/>
    <property type="match status" value="1"/>
</dbReference>
<dbReference type="GO" id="GO:0000981">
    <property type="term" value="F:DNA-binding transcription factor activity, RNA polymerase II-specific"/>
    <property type="evidence" value="ECO:0007669"/>
    <property type="project" value="InterPro"/>
</dbReference>
<evidence type="ECO:0000259" key="8">
    <source>
        <dbReference type="PROSITE" id="PS50071"/>
    </source>
</evidence>
<dbReference type="InterPro" id="IPR050460">
    <property type="entry name" value="Distal-less_Homeobox_TF"/>
</dbReference>
<dbReference type="InterPro" id="IPR001356">
    <property type="entry name" value="HD"/>
</dbReference>
<evidence type="ECO:0000256" key="7">
    <source>
        <dbReference type="SAM" id="MobiDB-lite"/>
    </source>
</evidence>
<feature type="domain" description="Homeobox" evidence="8">
    <location>
        <begin position="98"/>
        <end position="158"/>
    </location>
</feature>
<comment type="subcellular location">
    <subcellularLocation>
        <location evidence="5 6">Nucleus</location>
    </subcellularLocation>
</comment>
<organism evidence="9">
    <name type="scientific">Oikopleura dioica</name>
    <name type="common">Tunicate</name>
    <dbReference type="NCBI Taxonomy" id="34765"/>
    <lineage>
        <taxon>Eukaryota</taxon>
        <taxon>Metazoa</taxon>
        <taxon>Chordata</taxon>
        <taxon>Tunicata</taxon>
        <taxon>Appendicularia</taxon>
        <taxon>Copelata</taxon>
        <taxon>Oikopleuridae</taxon>
        <taxon>Oikopleura</taxon>
    </lineage>
</organism>
<reference evidence="10" key="2">
    <citation type="journal article" date="2005" name="Curr. Biol.">
        <title>Remodelling of the homeobox gene complement in the tunicate Oikopleura dioica.</title>
        <authorList>
            <person name="Edvardsen R.B."/>
            <person name="Seo H.C."/>
            <person name="Jensen M.F."/>
            <person name="Mialon A."/>
            <person name="Mikhaleva J."/>
            <person name="Bjordal M."/>
            <person name="Cartry J."/>
            <person name="Reinhardt R."/>
            <person name="Weissenbach J."/>
            <person name="Wincker P."/>
            <person name="Chourrout D."/>
        </authorList>
    </citation>
    <scope>NUCLEOTIDE SEQUENCE</scope>
</reference>
<dbReference type="AlphaFoldDB" id="Q5QFC5"/>
<evidence type="ECO:0000313" key="11">
    <source>
        <dbReference type="EMBL" id="CBY14001.1"/>
    </source>
</evidence>
<feature type="compositionally biased region" description="Polar residues" evidence="7">
    <location>
        <begin position="64"/>
        <end position="74"/>
    </location>
</feature>
<dbReference type="CDD" id="cd00086">
    <property type="entry name" value="homeodomain"/>
    <property type="match status" value="1"/>
</dbReference>
<dbReference type="OrthoDB" id="6159439at2759"/>
<evidence type="ECO:0000256" key="2">
    <source>
        <dbReference type="ARBA" id="ARBA00023125"/>
    </source>
</evidence>
<feature type="region of interest" description="Disordered" evidence="7">
    <location>
        <begin position="58"/>
        <end position="106"/>
    </location>
</feature>
<dbReference type="GO" id="GO:0000978">
    <property type="term" value="F:RNA polymerase II cis-regulatory region sequence-specific DNA binding"/>
    <property type="evidence" value="ECO:0007669"/>
    <property type="project" value="TreeGrafter"/>
</dbReference>
<dbReference type="EMBL" id="FN653241">
    <property type="protein sequence ID" value="CBY14001.1"/>
    <property type="molecule type" value="Genomic_DNA"/>
</dbReference>
<dbReference type="FunFam" id="1.10.10.60:FF:000424">
    <property type="entry name" value="ANTP homeobox protein"/>
    <property type="match status" value="1"/>
</dbReference>
<dbReference type="PRINTS" id="PR00031">
    <property type="entry name" value="HTHREPRESSR"/>
</dbReference>
<protein>
    <submittedName>
        <fullName evidence="9">EnvDll2-04</fullName>
    </submittedName>
    <submittedName>
        <fullName evidence="10">Homeodomain protein Dlx-a</fullName>
    </submittedName>
</protein>
<reference evidence="9" key="1">
    <citation type="submission" date="2004-05" db="EMBL/GenBank/DDBJ databases">
        <title>Oikopleura distal-less genes and the origin of vertebrate DLX bigene clusters.</title>
        <authorList>
            <person name="Sperber S."/>
            <person name="Seo H.-C."/>
            <person name="Mikhaleva J."/>
            <person name="Brudvik Edvardsen R."/>
            <person name="Jensen M.F."/>
            <person name="Wincker P."/>
            <person name="Ekker M."/>
            <person name="Chourrout D."/>
        </authorList>
    </citation>
    <scope>NUCLEOTIDE SEQUENCE</scope>
</reference>
<dbReference type="PANTHER" id="PTHR24327:SF81">
    <property type="entry name" value="HOMEOTIC PROTEIN DISTAL-LESS-RELATED"/>
    <property type="match status" value="1"/>
</dbReference>
<dbReference type="EMBL" id="AY621509">
    <property type="protein sequence ID" value="AAV73846.1"/>
    <property type="molecule type" value="Genomic_DNA"/>
</dbReference>
<comment type="similarity">
    <text evidence="1">Belongs to the distal-less homeobox family.</text>
</comment>
<dbReference type="InterPro" id="IPR009057">
    <property type="entry name" value="Homeodomain-like_sf"/>
</dbReference>
<evidence type="ECO:0000256" key="4">
    <source>
        <dbReference type="ARBA" id="ARBA00023242"/>
    </source>
</evidence>
<evidence type="ECO:0000256" key="3">
    <source>
        <dbReference type="ARBA" id="ARBA00023155"/>
    </source>
</evidence>
<gene>
    <name evidence="9" type="primary">envDll2-04</name>
    <name evidence="10" type="synonym">Dlx-a</name>
    <name evidence="11" type="ORF">GSOID_T00006964001</name>
</gene>
<dbReference type="PROSITE" id="PS00027">
    <property type="entry name" value="HOMEOBOX_1"/>
    <property type="match status" value="1"/>
</dbReference>
<accession>Q5QFC5</accession>
<feature type="DNA-binding region" description="Homeobox" evidence="5">
    <location>
        <begin position="100"/>
        <end position="159"/>
    </location>
</feature>
<keyword evidence="12" id="KW-1185">Reference proteome</keyword>
<feature type="compositionally biased region" description="Basic residues" evidence="7">
    <location>
        <begin position="91"/>
        <end position="104"/>
    </location>
</feature>
<dbReference type="InterPro" id="IPR020479">
    <property type="entry name" value="HD_metazoa"/>
</dbReference>
<dbReference type="InterPro" id="IPR017970">
    <property type="entry name" value="Homeobox_CS"/>
</dbReference>
<dbReference type="PROSITE" id="PS50071">
    <property type="entry name" value="HOMEOBOX_2"/>
    <property type="match status" value="1"/>
</dbReference>
<dbReference type="Proteomes" id="UP000001307">
    <property type="component" value="Unassembled WGS sequence"/>
</dbReference>
<dbReference type="EMBL" id="AY705656">
    <property type="protein sequence ID" value="AAW24003.1"/>
    <property type="molecule type" value="Genomic_DNA"/>
</dbReference>
<keyword evidence="3 5" id="KW-0371">Homeobox</keyword>
<dbReference type="PANTHER" id="PTHR24327">
    <property type="entry name" value="HOMEOBOX PROTEIN"/>
    <property type="match status" value="1"/>
</dbReference>
<evidence type="ECO:0000313" key="9">
    <source>
        <dbReference type="EMBL" id="AAV73846.1"/>
    </source>
</evidence>
<dbReference type="Pfam" id="PF00046">
    <property type="entry name" value="Homeodomain"/>
    <property type="match status" value="1"/>
</dbReference>
<dbReference type="InParanoid" id="Q5QFC5"/>
<keyword evidence="4 5" id="KW-0539">Nucleus</keyword>
<dbReference type="GO" id="GO:0005634">
    <property type="term" value="C:nucleus"/>
    <property type="evidence" value="ECO:0007669"/>
    <property type="project" value="UniProtKB-SubCell"/>
</dbReference>
<keyword evidence="2 5" id="KW-0238">DNA-binding</keyword>